<dbReference type="Ensembl" id="ENSAMET00000041523.1">
    <property type="protein sequence ID" value="ENSAMEP00000030100.1"/>
    <property type="gene ID" value="ENSAMEG00000025911.1"/>
</dbReference>
<evidence type="ECO:0000313" key="6">
    <source>
        <dbReference type="Ensembl" id="ENSAMEP00000030100.1"/>
    </source>
</evidence>
<proteinExistence type="inferred from homology"/>
<name>A0A7N5JTQ1_AILME</name>
<reference evidence="6 7" key="1">
    <citation type="journal article" date="2010" name="Nature">
        <title>The sequence and de novo assembly of the giant panda genome.</title>
        <authorList>
            <person name="Li R."/>
            <person name="Fan W."/>
            <person name="Tian G."/>
            <person name="Zhu H."/>
            <person name="He L."/>
            <person name="Cai J."/>
            <person name="Huang Q."/>
            <person name="Cai Q."/>
            <person name="Li B."/>
            <person name="Bai Y."/>
            <person name="Zhang Z."/>
            <person name="Zhang Y."/>
            <person name="Wang W."/>
            <person name="Li J."/>
            <person name="Wei F."/>
            <person name="Li H."/>
            <person name="Jian M."/>
            <person name="Li J."/>
            <person name="Zhang Z."/>
            <person name="Nielsen R."/>
            <person name="Li D."/>
            <person name="Gu W."/>
            <person name="Yang Z."/>
            <person name="Xuan Z."/>
            <person name="Ryder O.A."/>
            <person name="Leung F.C."/>
            <person name="Zhou Y."/>
            <person name="Cao J."/>
            <person name="Sun X."/>
            <person name="Fu Y."/>
            <person name="Fang X."/>
            <person name="Guo X."/>
            <person name="Wang B."/>
            <person name="Hou R."/>
            <person name="Shen F."/>
            <person name="Mu B."/>
            <person name="Ni P."/>
            <person name="Lin R."/>
            <person name="Qian W."/>
            <person name="Wang G."/>
            <person name="Yu C."/>
            <person name="Nie W."/>
            <person name="Wang J."/>
            <person name="Wu Z."/>
            <person name="Liang H."/>
            <person name="Min J."/>
            <person name="Wu Q."/>
            <person name="Cheng S."/>
            <person name="Ruan J."/>
            <person name="Wang M."/>
            <person name="Shi Z."/>
            <person name="Wen M."/>
            <person name="Liu B."/>
            <person name="Ren X."/>
            <person name="Zheng H."/>
            <person name="Dong D."/>
            <person name="Cook K."/>
            <person name="Shan G."/>
            <person name="Zhang H."/>
            <person name="Kosiol C."/>
            <person name="Xie X."/>
            <person name="Lu Z."/>
            <person name="Zheng H."/>
            <person name="Li Y."/>
            <person name="Steiner C.C."/>
            <person name="Lam T.T."/>
            <person name="Lin S."/>
            <person name="Zhang Q."/>
            <person name="Li G."/>
            <person name="Tian J."/>
            <person name="Gong T."/>
            <person name="Liu H."/>
            <person name="Zhang D."/>
            <person name="Fang L."/>
            <person name="Ye C."/>
            <person name="Zhang J."/>
            <person name="Hu W."/>
            <person name="Xu A."/>
            <person name="Ren Y."/>
            <person name="Zhang G."/>
            <person name="Bruford M.W."/>
            <person name="Li Q."/>
            <person name="Ma L."/>
            <person name="Guo Y."/>
            <person name="An N."/>
            <person name="Hu Y."/>
            <person name="Zheng Y."/>
            <person name="Shi Y."/>
            <person name="Li Z."/>
            <person name="Liu Q."/>
            <person name="Chen Y."/>
            <person name="Zhao J."/>
            <person name="Qu N."/>
            <person name="Zhao S."/>
            <person name="Tian F."/>
            <person name="Wang X."/>
            <person name="Wang H."/>
            <person name="Xu L."/>
            <person name="Liu X."/>
            <person name="Vinar T."/>
            <person name="Wang Y."/>
            <person name="Lam T.W."/>
            <person name="Yiu S.M."/>
            <person name="Liu S."/>
            <person name="Zhang H."/>
            <person name="Li D."/>
            <person name="Huang Y."/>
            <person name="Wang X."/>
            <person name="Yang G."/>
            <person name="Jiang Z."/>
            <person name="Wang J."/>
            <person name="Qin N."/>
            <person name="Li L."/>
            <person name="Li J."/>
            <person name="Bolund L."/>
            <person name="Kristiansen K."/>
            <person name="Wong G.K."/>
            <person name="Olson M."/>
            <person name="Zhang X."/>
            <person name="Li S."/>
            <person name="Yang H."/>
            <person name="Wang J."/>
            <person name="Wang J."/>
        </authorList>
    </citation>
    <scope>NUCLEOTIDE SEQUENCE [LARGE SCALE GENOMIC DNA]</scope>
</reference>
<dbReference type="InParanoid" id="A0A7N5JTQ1"/>
<feature type="domain" description="Cystatin" evidence="5">
    <location>
        <begin position="36"/>
        <end position="81"/>
    </location>
</feature>
<dbReference type="GeneTree" id="ENSGT00940000170742"/>
<evidence type="ECO:0000256" key="1">
    <source>
        <dbReference type="ARBA" id="ARBA00009403"/>
    </source>
</evidence>
<dbReference type="InterPro" id="IPR000010">
    <property type="entry name" value="Cystatin_dom"/>
</dbReference>
<feature type="chain" id="PRO_5030654852" description="Cystatin domain-containing protein" evidence="4">
    <location>
        <begin position="21"/>
        <end position="104"/>
    </location>
</feature>
<keyword evidence="2" id="KW-0646">Protease inhibitor</keyword>
<protein>
    <recommendedName>
        <fullName evidence="5">Cystatin domain-containing protein</fullName>
    </recommendedName>
</protein>
<evidence type="ECO:0000259" key="5">
    <source>
        <dbReference type="Pfam" id="PF00031"/>
    </source>
</evidence>
<dbReference type="Proteomes" id="UP000008912">
    <property type="component" value="Unassembled WGS sequence"/>
</dbReference>
<dbReference type="AlphaFoldDB" id="A0A7N5JTQ1"/>
<dbReference type="Gene3D" id="3.10.450.10">
    <property type="match status" value="1"/>
</dbReference>
<keyword evidence="3" id="KW-0789">Thiol protease inhibitor</keyword>
<dbReference type="SUPFAM" id="SSF54403">
    <property type="entry name" value="Cystatin/monellin"/>
    <property type="match status" value="1"/>
</dbReference>
<dbReference type="GO" id="GO:0005615">
    <property type="term" value="C:extracellular space"/>
    <property type="evidence" value="ECO:0007669"/>
    <property type="project" value="TreeGrafter"/>
</dbReference>
<dbReference type="GO" id="GO:0031982">
    <property type="term" value="C:vesicle"/>
    <property type="evidence" value="ECO:0007669"/>
    <property type="project" value="TreeGrafter"/>
</dbReference>
<organism evidence="6 7">
    <name type="scientific">Ailuropoda melanoleuca</name>
    <name type="common">Giant panda</name>
    <dbReference type="NCBI Taxonomy" id="9646"/>
    <lineage>
        <taxon>Eukaryota</taxon>
        <taxon>Metazoa</taxon>
        <taxon>Chordata</taxon>
        <taxon>Craniata</taxon>
        <taxon>Vertebrata</taxon>
        <taxon>Euteleostomi</taxon>
        <taxon>Mammalia</taxon>
        <taxon>Eutheria</taxon>
        <taxon>Laurasiatheria</taxon>
        <taxon>Carnivora</taxon>
        <taxon>Caniformia</taxon>
        <taxon>Ursidae</taxon>
        <taxon>Ailuropoda</taxon>
    </lineage>
</organism>
<reference evidence="6" key="2">
    <citation type="submission" date="2025-08" db="UniProtKB">
        <authorList>
            <consortium name="Ensembl"/>
        </authorList>
    </citation>
    <scope>IDENTIFICATION</scope>
</reference>
<dbReference type="PANTHER" id="PTHR46186:SF2">
    <property type="entry name" value="CYSTATIN"/>
    <property type="match status" value="1"/>
</dbReference>
<keyword evidence="7" id="KW-1185">Reference proteome</keyword>
<dbReference type="InterPro" id="IPR046350">
    <property type="entry name" value="Cystatin_sf"/>
</dbReference>
<dbReference type="GO" id="GO:0005737">
    <property type="term" value="C:cytoplasm"/>
    <property type="evidence" value="ECO:0007669"/>
    <property type="project" value="TreeGrafter"/>
</dbReference>
<evidence type="ECO:0000256" key="2">
    <source>
        <dbReference type="ARBA" id="ARBA00022690"/>
    </source>
</evidence>
<keyword evidence="4" id="KW-0732">Signal</keyword>
<reference evidence="6" key="3">
    <citation type="submission" date="2025-09" db="UniProtKB">
        <authorList>
            <consortium name="Ensembl"/>
        </authorList>
    </citation>
    <scope>IDENTIFICATION</scope>
</reference>
<evidence type="ECO:0000256" key="3">
    <source>
        <dbReference type="ARBA" id="ARBA00022704"/>
    </source>
</evidence>
<accession>A0A7N5JTQ1</accession>
<sequence>MAGHLRTPLLLLAALALTLAVSPGTSRRNAKSLLLGGVFDADVNEDDVQQALNFALSEYNKASNDAYHSRAIRVVRARKQPAPLQCDTGLTSQLVGKVTAEASW</sequence>
<dbReference type="Pfam" id="PF00031">
    <property type="entry name" value="Cystatin"/>
    <property type="match status" value="1"/>
</dbReference>
<evidence type="ECO:0000256" key="4">
    <source>
        <dbReference type="SAM" id="SignalP"/>
    </source>
</evidence>
<feature type="signal peptide" evidence="4">
    <location>
        <begin position="1"/>
        <end position="20"/>
    </location>
</feature>
<comment type="similarity">
    <text evidence="1">Belongs to the cystatin family.</text>
</comment>
<dbReference type="GO" id="GO:0004869">
    <property type="term" value="F:cysteine-type endopeptidase inhibitor activity"/>
    <property type="evidence" value="ECO:0007669"/>
    <property type="project" value="UniProtKB-KW"/>
</dbReference>
<dbReference type="PANTHER" id="PTHR46186">
    <property type="entry name" value="CYSTATIN"/>
    <property type="match status" value="1"/>
</dbReference>
<evidence type="ECO:0000313" key="7">
    <source>
        <dbReference type="Proteomes" id="UP000008912"/>
    </source>
</evidence>
<dbReference type="CDD" id="cd00042">
    <property type="entry name" value="CY"/>
    <property type="match status" value="1"/>
</dbReference>